<reference evidence="6" key="1">
    <citation type="submission" date="2024-07" db="EMBL/GenBank/DDBJ databases">
        <title>Two chromosome-level genome assemblies of Korean endemic species Abeliophyllum distichum and Forsythia ovata (Oleaceae).</title>
        <authorList>
            <person name="Jang H."/>
        </authorList>
    </citation>
    <scope>NUCLEOTIDE SEQUENCE [LARGE SCALE GENOMIC DNA]</scope>
</reference>
<dbReference type="Pfam" id="PF14309">
    <property type="entry name" value="DUF4378"/>
    <property type="match status" value="1"/>
</dbReference>
<comment type="similarity">
    <text evidence="1">Belongs to the PPR family. P subfamily.</text>
</comment>
<evidence type="ECO:0000313" key="5">
    <source>
        <dbReference type="EMBL" id="KAL2520482.1"/>
    </source>
</evidence>
<evidence type="ECO:0000256" key="3">
    <source>
        <dbReference type="PROSITE-ProRule" id="PRU00708"/>
    </source>
</evidence>
<evidence type="ECO:0000256" key="1">
    <source>
        <dbReference type="ARBA" id="ARBA00007626"/>
    </source>
</evidence>
<dbReference type="NCBIfam" id="TIGR00756">
    <property type="entry name" value="PPR"/>
    <property type="match status" value="1"/>
</dbReference>
<feature type="repeat" description="PPR" evidence="3">
    <location>
        <begin position="328"/>
        <end position="362"/>
    </location>
</feature>
<dbReference type="PANTHER" id="PTHR47933:SF69">
    <property type="entry name" value="OS07G0513200 PROTEIN"/>
    <property type="match status" value="1"/>
</dbReference>
<dbReference type="InterPro" id="IPR051240">
    <property type="entry name" value="Mito_RNA-Proc/Resp"/>
</dbReference>
<dbReference type="InterPro" id="IPR011990">
    <property type="entry name" value="TPR-like_helical_dom_sf"/>
</dbReference>
<dbReference type="PROSITE" id="PS51375">
    <property type="entry name" value="PPR"/>
    <property type="match status" value="1"/>
</dbReference>
<dbReference type="InterPro" id="IPR002885">
    <property type="entry name" value="PPR_rpt"/>
</dbReference>
<accession>A0ABD1U656</accession>
<organism evidence="5 6">
    <name type="scientific">Forsythia ovata</name>
    <dbReference type="NCBI Taxonomy" id="205694"/>
    <lineage>
        <taxon>Eukaryota</taxon>
        <taxon>Viridiplantae</taxon>
        <taxon>Streptophyta</taxon>
        <taxon>Embryophyta</taxon>
        <taxon>Tracheophyta</taxon>
        <taxon>Spermatophyta</taxon>
        <taxon>Magnoliopsida</taxon>
        <taxon>eudicotyledons</taxon>
        <taxon>Gunneridae</taxon>
        <taxon>Pentapetalae</taxon>
        <taxon>asterids</taxon>
        <taxon>lamiids</taxon>
        <taxon>Lamiales</taxon>
        <taxon>Oleaceae</taxon>
        <taxon>Forsythieae</taxon>
        <taxon>Forsythia</taxon>
    </lineage>
</organism>
<dbReference type="Pfam" id="PF13041">
    <property type="entry name" value="PPR_2"/>
    <property type="match status" value="1"/>
</dbReference>
<dbReference type="PANTHER" id="PTHR47933">
    <property type="entry name" value="PENTATRICOPEPTIDE REPEAT-CONTAINING PROTEIN 1, MITOCHONDRIAL"/>
    <property type="match status" value="1"/>
</dbReference>
<dbReference type="EMBL" id="JBFOLJ010000007">
    <property type="protein sequence ID" value="KAL2520482.1"/>
    <property type="molecule type" value="Genomic_DNA"/>
</dbReference>
<dbReference type="Gene3D" id="1.25.40.10">
    <property type="entry name" value="Tetratricopeptide repeat domain"/>
    <property type="match status" value="1"/>
</dbReference>
<keyword evidence="6" id="KW-1185">Reference proteome</keyword>
<feature type="domain" description="DUF4378" evidence="4">
    <location>
        <begin position="10"/>
        <end position="64"/>
    </location>
</feature>
<sequence length="399" mass="46097">MSFAAISNSSVKEYKLNNISELMVDEVVDKDMSTKDGQWVEFEIEAFEQGVEIENRILASLVDELDNMGPECNNVRNTNSLGCRLQKIQQDVSKFHGFYERLERHPRSGTTPDDMLTKMNESNKHRSNNGNTPGTHENIVNLGDEFMTSTGINSDEVVRPQGRKGCKDKKRRLNDENGVVDVLKKLQCTLEKQIEVNQKELELKREKDMKQFEMREQTLRKDLELKDTAQKLKIKDQELRERAQKRKEQHRIINQDISKLTPALRKTYEIYQAKILKDWENDDLFGNDIVPWSARRGTLSEKERVLKTVKGILNKLTPEMEQKLFMPDSSVFTSLIINLCQSGRLEEADKYLTTMKARSFVPSSYVYKTLIAGHLQKGDKMRAHKLYSEMVGESLKTIA</sequence>
<name>A0ABD1U656_9LAMI</name>
<gene>
    <name evidence="5" type="ORF">Fot_24405</name>
</gene>
<evidence type="ECO:0000313" key="6">
    <source>
        <dbReference type="Proteomes" id="UP001604277"/>
    </source>
</evidence>
<dbReference type="Proteomes" id="UP001604277">
    <property type="component" value="Unassembled WGS sequence"/>
</dbReference>
<dbReference type="InterPro" id="IPR025486">
    <property type="entry name" value="DUF4378"/>
</dbReference>
<keyword evidence="2" id="KW-0677">Repeat</keyword>
<comment type="caution">
    <text evidence="5">The sequence shown here is derived from an EMBL/GenBank/DDBJ whole genome shotgun (WGS) entry which is preliminary data.</text>
</comment>
<proteinExistence type="inferred from homology"/>
<dbReference type="AlphaFoldDB" id="A0ABD1U656"/>
<evidence type="ECO:0000259" key="4">
    <source>
        <dbReference type="Pfam" id="PF14309"/>
    </source>
</evidence>
<protein>
    <submittedName>
        <fullName evidence="5">NAM-associated domain-containing protein</fullName>
    </submittedName>
</protein>
<evidence type="ECO:0000256" key="2">
    <source>
        <dbReference type="ARBA" id="ARBA00022737"/>
    </source>
</evidence>